<protein>
    <recommendedName>
        <fullName evidence="3">Protein-export protein SecB</fullName>
    </recommendedName>
</protein>
<organism evidence="2">
    <name type="scientific">marine sediment metagenome</name>
    <dbReference type="NCBI Taxonomy" id="412755"/>
    <lineage>
        <taxon>unclassified sequences</taxon>
        <taxon>metagenomes</taxon>
        <taxon>ecological metagenomes</taxon>
    </lineage>
</organism>
<dbReference type="EMBL" id="BARS01028618">
    <property type="protein sequence ID" value="GAG10561.1"/>
    <property type="molecule type" value="Genomic_DNA"/>
</dbReference>
<evidence type="ECO:0000313" key="2">
    <source>
        <dbReference type="EMBL" id="GAG10561.1"/>
    </source>
</evidence>
<dbReference type="GO" id="GO:0051082">
    <property type="term" value="F:unfolded protein binding"/>
    <property type="evidence" value="ECO:0007669"/>
    <property type="project" value="InterPro"/>
</dbReference>
<evidence type="ECO:0000256" key="1">
    <source>
        <dbReference type="SAM" id="MobiDB-lite"/>
    </source>
</evidence>
<reference evidence="2" key="1">
    <citation type="journal article" date="2014" name="Front. Microbiol.">
        <title>High frequency of phylogenetically diverse reductive dehalogenase-homologous genes in deep subseafloor sedimentary metagenomes.</title>
        <authorList>
            <person name="Kawai M."/>
            <person name="Futagami T."/>
            <person name="Toyoda A."/>
            <person name="Takaki Y."/>
            <person name="Nishi S."/>
            <person name="Hori S."/>
            <person name="Arai W."/>
            <person name="Tsubouchi T."/>
            <person name="Morono Y."/>
            <person name="Uchiyama I."/>
            <person name="Ito T."/>
            <person name="Fujiyama A."/>
            <person name="Inagaki F."/>
            <person name="Takami H."/>
        </authorList>
    </citation>
    <scope>NUCLEOTIDE SEQUENCE</scope>
    <source>
        <strain evidence="2">Expedition CK06-06</strain>
    </source>
</reference>
<feature type="non-terminal residue" evidence="2">
    <location>
        <position position="1"/>
    </location>
</feature>
<dbReference type="PRINTS" id="PR01594">
    <property type="entry name" value="SECBCHAPRONE"/>
</dbReference>
<gene>
    <name evidence="2" type="ORF">S01H1_44831</name>
</gene>
<comment type="caution">
    <text evidence="2">The sequence shown here is derived from an EMBL/GenBank/DDBJ whole genome shotgun (WGS) entry which is preliminary data.</text>
</comment>
<dbReference type="InterPro" id="IPR035958">
    <property type="entry name" value="SecB-like_sf"/>
</dbReference>
<name>X0WD10_9ZZZZ</name>
<dbReference type="Gene3D" id="3.10.420.10">
    <property type="entry name" value="SecB-like"/>
    <property type="match status" value="1"/>
</dbReference>
<proteinExistence type="predicted"/>
<sequence length="193" mass="21486">KFKKTNVPAQDELKGGVESGIPNQAQTEGNIAGGMGELSGPVTLIRQYIKSTSFTNHFNPQKGFQITDKPEVGLNVNYAINKIDDTRYEVSLKLGANCSFKGEKLYDVDLVYGGIFTFQEGLEERNQRLLLLVECPHLLFPAARQVLSNLIIEGGFPPLTMRPINFSQVLRRELERRKGSGENVSEKETEAVQ</sequence>
<dbReference type="Pfam" id="PF02556">
    <property type="entry name" value="SecB"/>
    <property type="match status" value="1"/>
</dbReference>
<dbReference type="GO" id="GO:0015031">
    <property type="term" value="P:protein transport"/>
    <property type="evidence" value="ECO:0007669"/>
    <property type="project" value="InterPro"/>
</dbReference>
<evidence type="ECO:0008006" key="3">
    <source>
        <dbReference type="Google" id="ProtNLM"/>
    </source>
</evidence>
<dbReference type="AlphaFoldDB" id="X0WD10"/>
<dbReference type="PANTHER" id="PTHR36918">
    <property type="match status" value="1"/>
</dbReference>
<dbReference type="PANTHER" id="PTHR36918:SF1">
    <property type="entry name" value="PROTEIN-EXPORT PROTEIN SECB"/>
    <property type="match status" value="1"/>
</dbReference>
<dbReference type="InterPro" id="IPR003708">
    <property type="entry name" value="SecB"/>
</dbReference>
<dbReference type="GO" id="GO:0051262">
    <property type="term" value="P:protein tetramerization"/>
    <property type="evidence" value="ECO:0007669"/>
    <property type="project" value="InterPro"/>
</dbReference>
<dbReference type="SUPFAM" id="SSF54611">
    <property type="entry name" value="SecB-like"/>
    <property type="match status" value="1"/>
</dbReference>
<accession>X0WD10</accession>
<feature type="region of interest" description="Disordered" evidence="1">
    <location>
        <begin position="1"/>
        <end position="23"/>
    </location>
</feature>